<dbReference type="EMBL" id="SLWQ01000008">
    <property type="protein sequence ID" value="TCO38345.1"/>
    <property type="molecule type" value="Genomic_DNA"/>
</dbReference>
<keyword evidence="1" id="KW-0805">Transcription regulation</keyword>
<protein>
    <submittedName>
        <fullName evidence="5">AraC-like DNA-binding protein</fullName>
    </submittedName>
</protein>
<dbReference type="InterPro" id="IPR009057">
    <property type="entry name" value="Homeodomain-like_sf"/>
</dbReference>
<dbReference type="GO" id="GO:0003700">
    <property type="term" value="F:DNA-binding transcription factor activity"/>
    <property type="evidence" value="ECO:0007669"/>
    <property type="project" value="InterPro"/>
</dbReference>
<accession>A0A4R2I727</accession>
<dbReference type="PANTHER" id="PTHR46796:SF7">
    <property type="entry name" value="ARAC FAMILY TRANSCRIPTIONAL REGULATOR"/>
    <property type="match status" value="1"/>
</dbReference>
<sequence>MRIEYERLANGGRLDLGGGDGAGASSLLRVVVGAGRGCVMQGTAPAAMVLVPLRGRLQLAEGDNLHTLLPGELLVVEQGQRVQAIGRGAALWVALGCGSGAWRRCAGADMPSDPVLLPALHPASRALRSTVIELARVASHGNAATLALANFVAAMTELQAGFEPFIERCPGRTASQRRSVFLRLQRVRNVMAANCHLDLDIAGFARMASYSPCHFIRTFSSVFGETPHAVLVEQRLRRAHRLINASALAITEVARVSGFEDRCAFARSFKRRFGITASGLREQGRAAA</sequence>
<dbReference type="SUPFAM" id="SSF46689">
    <property type="entry name" value="Homeodomain-like"/>
    <property type="match status" value="2"/>
</dbReference>
<organism evidence="5 6">
    <name type="scientific">Dokdonella fugitiva</name>
    <dbReference type="NCBI Taxonomy" id="328517"/>
    <lineage>
        <taxon>Bacteria</taxon>
        <taxon>Pseudomonadati</taxon>
        <taxon>Pseudomonadota</taxon>
        <taxon>Gammaproteobacteria</taxon>
        <taxon>Lysobacterales</taxon>
        <taxon>Rhodanobacteraceae</taxon>
        <taxon>Dokdonella</taxon>
    </lineage>
</organism>
<dbReference type="OrthoDB" id="6053579at2"/>
<dbReference type="RefSeq" id="WP_131999572.1">
    <property type="nucleotide sequence ID" value="NZ_SLWQ01000008.1"/>
</dbReference>
<dbReference type="AlphaFoldDB" id="A0A4R2I727"/>
<dbReference type="GO" id="GO:0043565">
    <property type="term" value="F:sequence-specific DNA binding"/>
    <property type="evidence" value="ECO:0007669"/>
    <property type="project" value="InterPro"/>
</dbReference>
<dbReference type="Pfam" id="PF12833">
    <property type="entry name" value="HTH_18"/>
    <property type="match status" value="1"/>
</dbReference>
<comment type="caution">
    <text evidence="5">The sequence shown here is derived from an EMBL/GenBank/DDBJ whole genome shotgun (WGS) entry which is preliminary data.</text>
</comment>
<dbReference type="InterPro" id="IPR018062">
    <property type="entry name" value="HTH_AraC-typ_CS"/>
</dbReference>
<evidence type="ECO:0000256" key="2">
    <source>
        <dbReference type="ARBA" id="ARBA00023125"/>
    </source>
</evidence>
<dbReference type="PROSITE" id="PS01124">
    <property type="entry name" value="HTH_ARAC_FAMILY_2"/>
    <property type="match status" value="1"/>
</dbReference>
<gene>
    <name evidence="5" type="ORF">EV148_108183</name>
</gene>
<dbReference type="InterPro" id="IPR018060">
    <property type="entry name" value="HTH_AraC"/>
</dbReference>
<evidence type="ECO:0000256" key="3">
    <source>
        <dbReference type="ARBA" id="ARBA00023163"/>
    </source>
</evidence>
<evidence type="ECO:0000313" key="5">
    <source>
        <dbReference type="EMBL" id="TCO38345.1"/>
    </source>
</evidence>
<dbReference type="PROSITE" id="PS00041">
    <property type="entry name" value="HTH_ARAC_FAMILY_1"/>
    <property type="match status" value="1"/>
</dbReference>
<dbReference type="Gene3D" id="1.10.10.60">
    <property type="entry name" value="Homeodomain-like"/>
    <property type="match status" value="1"/>
</dbReference>
<dbReference type="Proteomes" id="UP000294862">
    <property type="component" value="Unassembled WGS sequence"/>
</dbReference>
<keyword evidence="6" id="KW-1185">Reference proteome</keyword>
<evidence type="ECO:0000256" key="1">
    <source>
        <dbReference type="ARBA" id="ARBA00023015"/>
    </source>
</evidence>
<feature type="domain" description="HTH araC/xylS-type" evidence="4">
    <location>
        <begin position="185"/>
        <end position="283"/>
    </location>
</feature>
<reference evidence="5 6" key="1">
    <citation type="journal article" date="2015" name="Stand. Genomic Sci.">
        <title>Genomic Encyclopedia of Bacterial and Archaeal Type Strains, Phase III: the genomes of soil and plant-associated and newly described type strains.</title>
        <authorList>
            <person name="Whitman W.B."/>
            <person name="Woyke T."/>
            <person name="Klenk H.P."/>
            <person name="Zhou Y."/>
            <person name="Lilburn T.G."/>
            <person name="Beck B.J."/>
            <person name="De Vos P."/>
            <person name="Vandamme P."/>
            <person name="Eisen J.A."/>
            <person name="Garrity G."/>
            <person name="Hugenholtz P."/>
            <person name="Kyrpides N.C."/>
        </authorList>
    </citation>
    <scope>NUCLEOTIDE SEQUENCE [LARGE SCALE GENOMIC DNA]</scope>
    <source>
        <strain evidence="5 6">A3</strain>
    </source>
</reference>
<evidence type="ECO:0000313" key="6">
    <source>
        <dbReference type="Proteomes" id="UP000294862"/>
    </source>
</evidence>
<proteinExistence type="predicted"/>
<keyword evidence="3" id="KW-0804">Transcription</keyword>
<dbReference type="SMART" id="SM00342">
    <property type="entry name" value="HTH_ARAC"/>
    <property type="match status" value="1"/>
</dbReference>
<evidence type="ECO:0000259" key="4">
    <source>
        <dbReference type="PROSITE" id="PS01124"/>
    </source>
</evidence>
<dbReference type="InterPro" id="IPR050204">
    <property type="entry name" value="AraC_XylS_family_regulators"/>
</dbReference>
<name>A0A4R2I727_9GAMM</name>
<dbReference type="PANTHER" id="PTHR46796">
    <property type="entry name" value="HTH-TYPE TRANSCRIPTIONAL ACTIVATOR RHAS-RELATED"/>
    <property type="match status" value="1"/>
</dbReference>
<keyword evidence="2 5" id="KW-0238">DNA-binding</keyword>